<gene>
    <name evidence="1" type="ORF">L3X38_020792</name>
</gene>
<dbReference type="Proteomes" id="UP001054821">
    <property type="component" value="Chromosome 3"/>
</dbReference>
<dbReference type="AlphaFoldDB" id="A0AAD4WEG8"/>
<sequence length="128" mass="14442">MTITMVSSFMKRVVDVRHIHPHHNLLVCVRVRSCILKSPHRHPRVPVVRGLAPLSTSLQSYLASKPSLCAGLGSLIHDLENVQPWYGTRINLGSNTNLMQGSSCPATQTIQKYREYKDKAVELKLEQR</sequence>
<evidence type="ECO:0000313" key="2">
    <source>
        <dbReference type="Proteomes" id="UP001054821"/>
    </source>
</evidence>
<proteinExistence type="predicted"/>
<protein>
    <submittedName>
        <fullName evidence="1">Uncharacterized protein</fullName>
    </submittedName>
</protein>
<keyword evidence="2" id="KW-1185">Reference proteome</keyword>
<reference evidence="1 2" key="1">
    <citation type="journal article" date="2022" name="G3 (Bethesda)">
        <title>Whole-genome sequence and methylome profiling of the almond [Prunus dulcis (Mill.) D.A. Webb] cultivar 'Nonpareil'.</title>
        <authorList>
            <person name="D'Amico-Willman K.M."/>
            <person name="Ouma W.Z."/>
            <person name="Meulia T."/>
            <person name="Sideli G.M."/>
            <person name="Gradziel T.M."/>
            <person name="Fresnedo-Ramirez J."/>
        </authorList>
    </citation>
    <scope>NUCLEOTIDE SEQUENCE [LARGE SCALE GENOMIC DNA]</scope>
    <source>
        <strain evidence="1">Clone GOH B32 T37-40</strain>
    </source>
</reference>
<dbReference type="EMBL" id="JAJFAZ020000003">
    <property type="protein sequence ID" value="KAI5341518.1"/>
    <property type="molecule type" value="Genomic_DNA"/>
</dbReference>
<organism evidence="1 2">
    <name type="scientific">Prunus dulcis</name>
    <name type="common">Almond</name>
    <name type="synonym">Amygdalus dulcis</name>
    <dbReference type="NCBI Taxonomy" id="3755"/>
    <lineage>
        <taxon>Eukaryota</taxon>
        <taxon>Viridiplantae</taxon>
        <taxon>Streptophyta</taxon>
        <taxon>Embryophyta</taxon>
        <taxon>Tracheophyta</taxon>
        <taxon>Spermatophyta</taxon>
        <taxon>Magnoliopsida</taxon>
        <taxon>eudicotyledons</taxon>
        <taxon>Gunneridae</taxon>
        <taxon>Pentapetalae</taxon>
        <taxon>rosids</taxon>
        <taxon>fabids</taxon>
        <taxon>Rosales</taxon>
        <taxon>Rosaceae</taxon>
        <taxon>Amygdaloideae</taxon>
        <taxon>Amygdaleae</taxon>
        <taxon>Prunus</taxon>
    </lineage>
</organism>
<comment type="caution">
    <text evidence="1">The sequence shown here is derived from an EMBL/GenBank/DDBJ whole genome shotgun (WGS) entry which is preliminary data.</text>
</comment>
<name>A0AAD4WEG8_PRUDU</name>
<accession>A0AAD4WEG8</accession>
<evidence type="ECO:0000313" key="1">
    <source>
        <dbReference type="EMBL" id="KAI5341518.1"/>
    </source>
</evidence>